<sequence>MLCFFFFSFRFLFLYEVFVPSQRRLFVVVRLCQLLGSTRLVSRLAIRSPSATGARVGCECWGQISGSSPTLACFTGSRPIDASILRVSLLAGTTPVNGSAISVVIQCSRESESSIVPFASQPAARIESIALLQTRPWPSRGRQDNPLATTDVSRRTRKQKSKAEQTSTVPLVLQPSGSELRSRPPCTNPSSLAAHTHDGCAYGRPPTHPRHTAERFLLLCPAL</sequence>
<dbReference type="EMBL" id="JBBWRZ010000003">
    <property type="protein sequence ID" value="KAK8240513.1"/>
    <property type="molecule type" value="Genomic_DNA"/>
</dbReference>
<evidence type="ECO:0008006" key="5">
    <source>
        <dbReference type="Google" id="ProtNLM"/>
    </source>
</evidence>
<evidence type="ECO:0000313" key="3">
    <source>
        <dbReference type="EMBL" id="KAK8240513.1"/>
    </source>
</evidence>
<keyword evidence="4" id="KW-1185">Reference proteome</keyword>
<evidence type="ECO:0000313" key="4">
    <source>
        <dbReference type="Proteomes" id="UP001492380"/>
    </source>
</evidence>
<evidence type="ECO:0000256" key="1">
    <source>
        <dbReference type="SAM" id="MobiDB-lite"/>
    </source>
</evidence>
<comment type="caution">
    <text evidence="3">The sequence shown here is derived from an EMBL/GenBank/DDBJ whole genome shotgun (WGS) entry which is preliminary data.</text>
</comment>
<accession>A0ABR1YX27</accession>
<feature type="region of interest" description="Disordered" evidence="1">
    <location>
        <begin position="135"/>
        <end position="191"/>
    </location>
</feature>
<protein>
    <recommendedName>
        <fullName evidence="5">Secreted protein</fullName>
    </recommendedName>
</protein>
<feature type="chain" id="PRO_5045753918" description="Secreted protein" evidence="2">
    <location>
        <begin position="24"/>
        <end position="223"/>
    </location>
</feature>
<proteinExistence type="predicted"/>
<reference evidence="3 4" key="1">
    <citation type="submission" date="2024-04" db="EMBL/GenBank/DDBJ databases">
        <title>Phyllosticta paracitricarpa is synonymous to the EU quarantine fungus P. citricarpa based on phylogenomic analyses.</title>
        <authorList>
            <consortium name="Lawrence Berkeley National Laboratory"/>
            <person name="Van Ingen-Buijs V.A."/>
            <person name="Van Westerhoven A.C."/>
            <person name="Haridas S."/>
            <person name="Skiadas P."/>
            <person name="Martin F."/>
            <person name="Groenewald J.Z."/>
            <person name="Crous P.W."/>
            <person name="Seidl M.F."/>
        </authorList>
    </citation>
    <scope>NUCLEOTIDE SEQUENCE [LARGE SCALE GENOMIC DNA]</scope>
    <source>
        <strain evidence="3 4">CBS 123374</strain>
    </source>
</reference>
<organism evidence="3 4">
    <name type="scientific">Phyllosticta capitalensis</name>
    <dbReference type="NCBI Taxonomy" id="121624"/>
    <lineage>
        <taxon>Eukaryota</taxon>
        <taxon>Fungi</taxon>
        <taxon>Dikarya</taxon>
        <taxon>Ascomycota</taxon>
        <taxon>Pezizomycotina</taxon>
        <taxon>Dothideomycetes</taxon>
        <taxon>Dothideomycetes incertae sedis</taxon>
        <taxon>Botryosphaeriales</taxon>
        <taxon>Phyllostictaceae</taxon>
        <taxon>Phyllosticta</taxon>
    </lineage>
</organism>
<feature type="compositionally biased region" description="Polar residues" evidence="1">
    <location>
        <begin position="164"/>
        <end position="179"/>
    </location>
</feature>
<keyword evidence="2" id="KW-0732">Signal</keyword>
<evidence type="ECO:0000256" key="2">
    <source>
        <dbReference type="SAM" id="SignalP"/>
    </source>
</evidence>
<name>A0ABR1YX27_9PEZI</name>
<feature type="signal peptide" evidence="2">
    <location>
        <begin position="1"/>
        <end position="23"/>
    </location>
</feature>
<gene>
    <name evidence="3" type="ORF">HDK90DRAFT_186863</name>
</gene>
<dbReference type="Proteomes" id="UP001492380">
    <property type="component" value="Unassembled WGS sequence"/>
</dbReference>